<comment type="caution">
    <text evidence="15">The sequence shown here is derived from an EMBL/GenBank/DDBJ whole genome shotgun (WGS) entry which is preliminary data.</text>
</comment>
<name>A0ABU2Z953_9ACTN</name>
<comment type="subcellular location">
    <subcellularLocation>
        <location evidence="1">Cell membrane</location>
        <topology evidence="1">Multi-pass membrane protein</topology>
    </subcellularLocation>
</comment>
<evidence type="ECO:0000256" key="8">
    <source>
        <dbReference type="ARBA" id="ARBA00022989"/>
    </source>
</evidence>
<protein>
    <submittedName>
        <fullName evidence="15">M48 family metalloprotease</fullName>
        <ecNumber evidence="15">3.4.24.-</ecNumber>
    </submittedName>
</protein>
<dbReference type="EMBL" id="JAVRFJ010000046">
    <property type="protein sequence ID" value="MDT0573125.1"/>
    <property type="molecule type" value="Genomic_DNA"/>
</dbReference>
<dbReference type="Pfam" id="PF01435">
    <property type="entry name" value="Peptidase_M48"/>
    <property type="match status" value="1"/>
</dbReference>
<proteinExistence type="inferred from homology"/>
<dbReference type="EC" id="3.4.24.-" evidence="15"/>
<dbReference type="InterPro" id="IPR001915">
    <property type="entry name" value="Peptidase_M48"/>
</dbReference>
<dbReference type="GO" id="GO:0008237">
    <property type="term" value="F:metallopeptidase activity"/>
    <property type="evidence" value="ECO:0007669"/>
    <property type="project" value="UniProtKB-KW"/>
</dbReference>
<evidence type="ECO:0000256" key="2">
    <source>
        <dbReference type="ARBA" id="ARBA00022475"/>
    </source>
</evidence>
<evidence type="ECO:0000259" key="14">
    <source>
        <dbReference type="Pfam" id="PF01435"/>
    </source>
</evidence>
<evidence type="ECO:0000256" key="4">
    <source>
        <dbReference type="ARBA" id="ARBA00022692"/>
    </source>
</evidence>
<keyword evidence="2" id="KW-1003">Cell membrane</keyword>
<comment type="similarity">
    <text evidence="11">Belongs to the peptidase M48 family.</text>
</comment>
<feature type="transmembrane region" description="Helical" evidence="13">
    <location>
        <begin position="289"/>
        <end position="309"/>
    </location>
</feature>
<evidence type="ECO:0000256" key="6">
    <source>
        <dbReference type="ARBA" id="ARBA00022801"/>
    </source>
</evidence>
<organism evidence="15 16">
    <name type="scientific">Streptomyces gottesmaniae</name>
    <dbReference type="NCBI Taxonomy" id="3075518"/>
    <lineage>
        <taxon>Bacteria</taxon>
        <taxon>Bacillati</taxon>
        <taxon>Actinomycetota</taxon>
        <taxon>Actinomycetes</taxon>
        <taxon>Kitasatosporales</taxon>
        <taxon>Streptomycetaceae</taxon>
        <taxon>Streptomyces</taxon>
    </lineage>
</organism>
<evidence type="ECO:0000256" key="3">
    <source>
        <dbReference type="ARBA" id="ARBA00022670"/>
    </source>
</evidence>
<keyword evidence="9 11" id="KW-0482">Metalloprotease</keyword>
<evidence type="ECO:0000256" key="12">
    <source>
        <dbReference type="SAM" id="MobiDB-lite"/>
    </source>
</evidence>
<evidence type="ECO:0000256" key="7">
    <source>
        <dbReference type="ARBA" id="ARBA00022833"/>
    </source>
</evidence>
<comment type="cofactor">
    <cofactor evidence="11">
        <name>Zn(2+)</name>
        <dbReference type="ChEBI" id="CHEBI:29105"/>
    </cofactor>
    <text evidence="11">Binds 1 zinc ion per subunit.</text>
</comment>
<sequence length="343" mass="36804">MSPQAPQAPHHPLYAAPQAPLPQTPQPAHFAPPPPPVPAPVSTTPGAEFPDAHAPVGTPEVRRGADSSSVTTLLLNIPLFLGSLLVMFLISLSMPSGVDVAFVVAWLASGALVFNRPTERGLARLYFKMREPLGSELAVLQPIWYEVTQRAGVDGSKYDLWMEDTDELNASAAAGHIVGVTRGAMRSLPPQQLAAVLAHELGHHVGGHAWAGLLGHWYAVPARLVMSALRLVIRVLAAISEVLAGLFVLFLGVLAIALLFTFPAALALYAVPFLLAWSGRQGELRADRFAGLIGYGPLLVSVFTAWHAAGADDDRRKQRTMARLMSTHPPLHKRIRAIETFVA</sequence>
<keyword evidence="6 11" id="KW-0378">Hydrolase</keyword>
<dbReference type="Proteomes" id="UP001180737">
    <property type="component" value="Unassembled WGS sequence"/>
</dbReference>
<evidence type="ECO:0000256" key="11">
    <source>
        <dbReference type="RuleBase" id="RU003983"/>
    </source>
</evidence>
<keyword evidence="5" id="KW-0479">Metal-binding</keyword>
<feature type="compositionally biased region" description="Pro residues" evidence="12">
    <location>
        <begin position="19"/>
        <end position="39"/>
    </location>
</feature>
<dbReference type="InterPro" id="IPR050083">
    <property type="entry name" value="HtpX_protease"/>
</dbReference>
<accession>A0ABU2Z953</accession>
<keyword evidence="16" id="KW-1185">Reference proteome</keyword>
<dbReference type="Gene3D" id="3.30.2010.10">
    <property type="entry name" value="Metalloproteases ('zincins'), catalytic domain"/>
    <property type="match status" value="1"/>
</dbReference>
<feature type="compositionally biased region" description="Low complexity" evidence="12">
    <location>
        <begin position="1"/>
        <end position="18"/>
    </location>
</feature>
<evidence type="ECO:0000256" key="13">
    <source>
        <dbReference type="SAM" id="Phobius"/>
    </source>
</evidence>
<evidence type="ECO:0000313" key="16">
    <source>
        <dbReference type="Proteomes" id="UP001180737"/>
    </source>
</evidence>
<reference evidence="15" key="1">
    <citation type="submission" date="2024-05" db="EMBL/GenBank/DDBJ databases">
        <title>30 novel species of actinomycetes from the DSMZ collection.</title>
        <authorList>
            <person name="Nouioui I."/>
        </authorList>
    </citation>
    <scope>NUCLEOTIDE SEQUENCE</scope>
    <source>
        <strain evidence="15">DSM 3412</strain>
    </source>
</reference>
<feature type="transmembrane region" description="Helical" evidence="13">
    <location>
        <begin position="256"/>
        <end position="277"/>
    </location>
</feature>
<dbReference type="PANTHER" id="PTHR43221">
    <property type="entry name" value="PROTEASE HTPX"/>
    <property type="match status" value="1"/>
</dbReference>
<keyword evidence="10 13" id="KW-0472">Membrane</keyword>
<feature type="domain" description="Peptidase M48" evidence="14">
    <location>
        <begin position="141"/>
        <end position="340"/>
    </location>
</feature>
<evidence type="ECO:0000256" key="9">
    <source>
        <dbReference type="ARBA" id="ARBA00023049"/>
    </source>
</evidence>
<dbReference type="PANTHER" id="PTHR43221:SF1">
    <property type="entry name" value="PROTEASE HTPX"/>
    <property type="match status" value="1"/>
</dbReference>
<keyword evidence="3 11" id="KW-0645">Protease</keyword>
<dbReference type="RefSeq" id="WP_311592389.1">
    <property type="nucleotide sequence ID" value="NZ_JAVRFJ010000046.1"/>
</dbReference>
<evidence type="ECO:0000313" key="15">
    <source>
        <dbReference type="EMBL" id="MDT0573125.1"/>
    </source>
</evidence>
<gene>
    <name evidence="15" type="ORF">RM704_37695</name>
</gene>
<evidence type="ECO:0000256" key="1">
    <source>
        <dbReference type="ARBA" id="ARBA00004651"/>
    </source>
</evidence>
<feature type="transmembrane region" description="Helical" evidence="13">
    <location>
        <begin position="96"/>
        <end position="114"/>
    </location>
</feature>
<feature type="region of interest" description="Disordered" evidence="12">
    <location>
        <begin position="1"/>
        <end position="63"/>
    </location>
</feature>
<feature type="transmembrane region" description="Helical" evidence="13">
    <location>
        <begin position="70"/>
        <end position="90"/>
    </location>
</feature>
<evidence type="ECO:0000256" key="10">
    <source>
        <dbReference type="ARBA" id="ARBA00023136"/>
    </source>
</evidence>
<keyword evidence="7 11" id="KW-0862">Zinc</keyword>
<keyword evidence="8 13" id="KW-1133">Transmembrane helix</keyword>
<feature type="transmembrane region" description="Helical" evidence="13">
    <location>
        <begin position="231"/>
        <end position="250"/>
    </location>
</feature>
<keyword evidence="4 13" id="KW-0812">Transmembrane</keyword>
<evidence type="ECO:0000256" key="5">
    <source>
        <dbReference type="ARBA" id="ARBA00022723"/>
    </source>
</evidence>